<sequence length="159" mass="16811">MTQPAASDDSARGGLGRVPTVVFACRANGGRSVAARLLTEHYARGRVTALSAGTEPGEHIHPEVAQVLGTLGLDTSQEQPTLLTAETIAASDLTITMGCGESCPFVPGATYRDWPLDDPRDQDDATVRRIVGDIDARVRDLVTELVPDLELPPALVGPR</sequence>
<keyword evidence="1" id="KW-0059">Arsenical resistance</keyword>
<name>A0A7W4Z469_9ACTN</name>
<protein>
    <submittedName>
        <fullName evidence="3">Protein-tyrosine-phosphatase</fullName>
    </submittedName>
</protein>
<comment type="caution">
    <text evidence="3">The sequence shown here is derived from an EMBL/GenBank/DDBJ whole genome shotgun (WGS) entry which is preliminary data.</text>
</comment>
<accession>A0A7W4Z469</accession>
<reference evidence="3 4" key="1">
    <citation type="submission" date="2020-08" db="EMBL/GenBank/DDBJ databases">
        <title>Sequencing the genomes of 1000 actinobacteria strains.</title>
        <authorList>
            <person name="Klenk H.-P."/>
        </authorList>
    </citation>
    <scope>NUCLEOTIDE SEQUENCE [LARGE SCALE GENOMIC DNA]</scope>
    <source>
        <strain evidence="3 4">DSM 105498</strain>
    </source>
</reference>
<evidence type="ECO:0000259" key="2">
    <source>
        <dbReference type="SMART" id="SM00226"/>
    </source>
</evidence>
<feature type="domain" description="Phosphotyrosine protein phosphatase I" evidence="2">
    <location>
        <begin position="19"/>
        <end position="144"/>
    </location>
</feature>
<proteinExistence type="predicted"/>
<dbReference type="Pfam" id="PF01451">
    <property type="entry name" value="LMWPc"/>
    <property type="match status" value="1"/>
</dbReference>
<dbReference type="Gene3D" id="3.40.50.2300">
    <property type="match status" value="1"/>
</dbReference>
<evidence type="ECO:0000313" key="3">
    <source>
        <dbReference type="EMBL" id="MBB3044450.1"/>
    </source>
</evidence>
<dbReference type="InterPro" id="IPR023485">
    <property type="entry name" value="Ptyr_pPase"/>
</dbReference>
<dbReference type="PANTHER" id="PTHR43428:SF1">
    <property type="entry name" value="ARSENATE REDUCTASE"/>
    <property type="match status" value="1"/>
</dbReference>
<gene>
    <name evidence="3" type="ORF">FHU40_004287</name>
</gene>
<dbReference type="GO" id="GO:0046685">
    <property type="term" value="P:response to arsenic-containing substance"/>
    <property type="evidence" value="ECO:0007669"/>
    <property type="project" value="UniProtKB-KW"/>
</dbReference>
<dbReference type="Proteomes" id="UP000589626">
    <property type="component" value="Unassembled WGS sequence"/>
</dbReference>
<dbReference type="RefSeq" id="WP_183594319.1">
    <property type="nucleotide sequence ID" value="NZ_JACHWR010000003.1"/>
</dbReference>
<dbReference type="EMBL" id="JACHWR010000003">
    <property type="protein sequence ID" value="MBB3044450.1"/>
    <property type="molecule type" value="Genomic_DNA"/>
</dbReference>
<evidence type="ECO:0000313" key="4">
    <source>
        <dbReference type="Proteomes" id="UP000589626"/>
    </source>
</evidence>
<dbReference type="PANTHER" id="PTHR43428">
    <property type="entry name" value="ARSENATE REDUCTASE"/>
    <property type="match status" value="1"/>
</dbReference>
<dbReference type="InterPro" id="IPR036196">
    <property type="entry name" value="Ptyr_pPase_sf"/>
</dbReference>
<dbReference type="SUPFAM" id="SSF52788">
    <property type="entry name" value="Phosphotyrosine protein phosphatases I"/>
    <property type="match status" value="1"/>
</dbReference>
<dbReference type="SMART" id="SM00226">
    <property type="entry name" value="LMWPc"/>
    <property type="match status" value="1"/>
</dbReference>
<dbReference type="AlphaFoldDB" id="A0A7W4Z469"/>
<keyword evidence="4" id="KW-1185">Reference proteome</keyword>
<organism evidence="3 4">
    <name type="scientific">Nocardioides soli</name>
    <dbReference type="NCBI Taxonomy" id="1036020"/>
    <lineage>
        <taxon>Bacteria</taxon>
        <taxon>Bacillati</taxon>
        <taxon>Actinomycetota</taxon>
        <taxon>Actinomycetes</taxon>
        <taxon>Propionibacteriales</taxon>
        <taxon>Nocardioidaceae</taxon>
        <taxon>Nocardioides</taxon>
    </lineage>
</organism>
<evidence type="ECO:0000256" key="1">
    <source>
        <dbReference type="ARBA" id="ARBA00022849"/>
    </source>
</evidence>